<dbReference type="EC" id="2.4.1.182" evidence="2 10"/>
<evidence type="ECO:0000256" key="8">
    <source>
        <dbReference type="ARBA" id="ARBA00023098"/>
    </source>
</evidence>
<evidence type="ECO:0000256" key="7">
    <source>
        <dbReference type="ARBA" id="ARBA00022679"/>
    </source>
</evidence>
<dbReference type="Pfam" id="PF17930">
    <property type="entry name" value="LpxI_N"/>
    <property type="match status" value="1"/>
</dbReference>
<keyword evidence="6" id="KW-0328">Glycosyltransferase</keyword>
<sequence length="642" mass="72715">MRKIGLIAGSGRFPLLLSKEIKNKGCELIVVAIKGAADGDVEKNSDSFHWVELGMMQDMIDIFKENEVNEIMMVGKVNKTILYTNSSFDNRVKGMLETLDEKNDDRLLASIAQEFHKEGINLIDPMEFLRPFFPKAGVLTSKKPDENVKADIDFGFTMAKRLSDMDIGQVVVVKNQIVLAVEAMEGTDKAIPRGAMLGKGDVIVAKVSRPKQDMRFDIPVVGLTTIDTLIKSKASALVIDQNTIILDMEEVIKKADDNNITIFVKSTGRKISRIFISTGELSGDLHASHVISKIRMVNPSVVIDGIGGKYMARHNVNLIENVSNLSEMGFVEVSKSIMKYKKLFERVRKYLLENRPEKVVLLDASGMNFRIGKIAKELGIEVIYYIPPKVWVWKGQGRIKKMKEICDKVICLFDFENEIFESNEMEVSYFGNPLVEIVKEEKKKEQFLMENPEIQDGDKVILLLPGSRNQEIKYLLHNILRSASNLHKKDPSLKFVMLKAQDVKLDIDTSELDFPLIVKEKDSYCWYRFATFGIVASGTATLEAAISNLPMVIVYRVNFLTYWIARVMLDINYVGLPNIIANEEVVPEFIQGDFKPEKIAEFIYDTITDENKYNVIKDKLEKVVMKIQNENILDNIAGKILE</sequence>
<accession>A0A2N5ZBQ2</accession>
<dbReference type="GO" id="GO:0016020">
    <property type="term" value="C:membrane"/>
    <property type="evidence" value="ECO:0007669"/>
    <property type="project" value="GOC"/>
</dbReference>
<dbReference type="PANTHER" id="PTHR30372:SF4">
    <property type="entry name" value="LIPID-A-DISACCHARIDE SYNTHASE, MITOCHONDRIAL-RELATED"/>
    <property type="match status" value="1"/>
</dbReference>
<dbReference type="PANTHER" id="PTHR30372">
    <property type="entry name" value="LIPID-A-DISACCHARIDE SYNTHASE"/>
    <property type="match status" value="1"/>
</dbReference>
<organism evidence="13 14">
    <name type="scientific">Muiribacterium halophilum</name>
    <dbReference type="NCBI Taxonomy" id="2053465"/>
    <lineage>
        <taxon>Bacteria</taxon>
        <taxon>Candidatus Muiribacteriota</taxon>
        <taxon>Candidatus Muiribacteriia</taxon>
        <taxon>Candidatus Muiribacteriales</taxon>
        <taxon>Candidatus Muiribacteriaceae</taxon>
        <taxon>Candidatus Muiribacterium</taxon>
    </lineage>
</organism>
<evidence type="ECO:0000256" key="4">
    <source>
        <dbReference type="ARBA" id="ARBA00022516"/>
    </source>
</evidence>
<protein>
    <recommendedName>
        <fullName evidence="3 10">Lipid-A-disaccharide synthase</fullName>
        <ecNumber evidence="2 10">2.4.1.182</ecNumber>
    </recommendedName>
</protein>
<keyword evidence="8" id="KW-0443">Lipid metabolism</keyword>
<dbReference type="SUPFAM" id="SSF53756">
    <property type="entry name" value="UDP-Glycosyltransferase/glycogen phosphorylase"/>
    <property type="match status" value="1"/>
</dbReference>
<dbReference type="InterPro" id="IPR003835">
    <property type="entry name" value="Glyco_trans_19"/>
</dbReference>
<evidence type="ECO:0000313" key="14">
    <source>
        <dbReference type="Proteomes" id="UP000234857"/>
    </source>
</evidence>
<dbReference type="EMBL" id="PKTG01000122">
    <property type="protein sequence ID" value="PLX16111.1"/>
    <property type="molecule type" value="Genomic_DNA"/>
</dbReference>
<feature type="domain" description="LpxI C-terminal" evidence="11">
    <location>
        <begin position="136"/>
        <end position="262"/>
    </location>
</feature>
<evidence type="ECO:0000256" key="3">
    <source>
        <dbReference type="ARBA" id="ARBA00020902"/>
    </source>
</evidence>
<dbReference type="AlphaFoldDB" id="A0A2N5ZBQ2"/>
<dbReference type="InterPro" id="IPR010415">
    <property type="entry name" value="LpxI_C"/>
</dbReference>
<dbReference type="GO" id="GO:0009245">
    <property type="term" value="P:lipid A biosynthetic process"/>
    <property type="evidence" value="ECO:0007669"/>
    <property type="project" value="UniProtKB-UniRule"/>
</dbReference>
<dbReference type="InterPro" id="IPR043167">
    <property type="entry name" value="LpxI_C_sf"/>
</dbReference>
<reference evidence="13 14" key="1">
    <citation type="submission" date="2017-11" db="EMBL/GenBank/DDBJ databases">
        <title>Genome-resolved metagenomics identifies genetic mobility, metabolic interactions, and unexpected diversity in perchlorate-reducing communities.</title>
        <authorList>
            <person name="Barnum T.P."/>
            <person name="Figueroa I.A."/>
            <person name="Carlstrom C.I."/>
            <person name="Lucas L.N."/>
            <person name="Engelbrektson A.L."/>
            <person name="Coates J.D."/>
        </authorList>
    </citation>
    <scope>NUCLEOTIDE SEQUENCE [LARGE SCALE GENOMIC DNA]</scope>
    <source>
        <strain evidence="13">BM706</strain>
    </source>
</reference>
<comment type="caution">
    <text evidence="13">The sequence shown here is derived from an EMBL/GenBank/DDBJ whole genome shotgun (WGS) entry which is preliminary data.</text>
</comment>
<evidence type="ECO:0000259" key="11">
    <source>
        <dbReference type="Pfam" id="PF06230"/>
    </source>
</evidence>
<keyword evidence="7" id="KW-0808">Transferase</keyword>
<proteinExistence type="predicted"/>
<dbReference type="Proteomes" id="UP000234857">
    <property type="component" value="Unassembled WGS sequence"/>
</dbReference>
<dbReference type="Pfam" id="PF02684">
    <property type="entry name" value="LpxB"/>
    <property type="match status" value="1"/>
</dbReference>
<comment type="catalytic activity">
    <reaction evidence="9">
        <text>a lipid X + a UDP-2-N,3-O-bis[(3R)-3-hydroxyacyl]-alpha-D-glucosamine = a lipid A disaccharide + UDP + H(+)</text>
        <dbReference type="Rhea" id="RHEA:67828"/>
        <dbReference type="ChEBI" id="CHEBI:15378"/>
        <dbReference type="ChEBI" id="CHEBI:58223"/>
        <dbReference type="ChEBI" id="CHEBI:137748"/>
        <dbReference type="ChEBI" id="CHEBI:176338"/>
        <dbReference type="ChEBI" id="CHEBI:176343"/>
        <dbReference type="EC" id="2.4.1.182"/>
    </reaction>
</comment>
<evidence type="ECO:0000256" key="10">
    <source>
        <dbReference type="NCBIfam" id="TIGR00215"/>
    </source>
</evidence>
<gene>
    <name evidence="13" type="ORF">C0601_10835</name>
</gene>
<feature type="domain" description="LpxI N-terminal" evidence="12">
    <location>
        <begin position="3"/>
        <end position="129"/>
    </location>
</feature>
<keyword evidence="4" id="KW-0444">Lipid biosynthesis</keyword>
<evidence type="ECO:0000256" key="2">
    <source>
        <dbReference type="ARBA" id="ARBA00012687"/>
    </source>
</evidence>
<evidence type="ECO:0000256" key="5">
    <source>
        <dbReference type="ARBA" id="ARBA00022556"/>
    </source>
</evidence>
<name>A0A2N5ZBQ2_MUIH1</name>
<evidence type="ECO:0000256" key="6">
    <source>
        <dbReference type="ARBA" id="ARBA00022676"/>
    </source>
</evidence>
<dbReference type="GO" id="GO:0005543">
    <property type="term" value="F:phospholipid binding"/>
    <property type="evidence" value="ECO:0007669"/>
    <property type="project" value="TreeGrafter"/>
</dbReference>
<keyword evidence="5" id="KW-0441">Lipid A biosynthesis</keyword>
<dbReference type="NCBIfam" id="TIGR00215">
    <property type="entry name" value="lpxB"/>
    <property type="match status" value="1"/>
</dbReference>
<dbReference type="Pfam" id="PF06230">
    <property type="entry name" value="LpxI_C"/>
    <property type="match status" value="1"/>
</dbReference>
<dbReference type="GO" id="GO:0008915">
    <property type="term" value="F:lipid-A-disaccharide synthase activity"/>
    <property type="evidence" value="ECO:0007669"/>
    <property type="project" value="UniProtKB-UniRule"/>
</dbReference>
<dbReference type="InterPro" id="IPR041255">
    <property type="entry name" value="LpxI_N"/>
</dbReference>
<dbReference type="Gene3D" id="3.40.50.20">
    <property type="match status" value="1"/>
</dbReference>
<dbReference type="Gene3D" id="3.40.140.80">
    <property type="match status" value="1"/>
</dbReference>
<comment type="function">
    <text evidence="1">Condensation of UDP-2,3-diacylglucosamine and 2,3-diacylglucosamine-1-phosphate to form lipid A disaccharide, a precursor of lipid A, a phosphorylated glycolipid that anchors the lipopolysaccharide to the outer membrane of the cell.</text>
</comment>
<evidence type="ECO:0000256" key="1">
    <source>
        <dbReference type="ARBA" id="ARBA00002056"/>
    </source>
</evidence>
<evidence type="ECO:0000313" key="13">
    <source>
        <dbReference type="EMBL" id="PLX16111.1"/>
    </source>
</evidence>
<evidence type="ECO:0000259" key="12">
    <source>
        <dbReference type="Pfam" id="PF17930"/>
    </source>
</evidence>
<evidence type="ECO:0000256" key="9">
    <source>
        <dbReference type="ARBA" id="ARBA00048975"/>
    </source>
</evidence>